<evidence type="ECO:0000256" key="2">
    <source>
        <dbReference type="ARBA" id="ARBA00022737"/>
    </source>
</evidence>
<feature type="repeat" description="WD" evidence="3">
    <location>
        <begin position="233"/>
        <end position="267"/>
    </location>
</feature>
<reference evidence="4" key="1">
    <citation type="journal article" date="2020" name="bioRxiv">
        <title>Whole genome comparisons of ergot fungi reveals the divergence and evolution of species within the genus Claviceps are the result of varying mechanisms driving genome evolution and host range expansion.</title>
        <authorList>
            <person name="Wyka S.A."/>
            <person name="Mondo S.J."/>
            <person name="Liu M."/>
            <person name="Dettman J."/>
            <person name="Nalam V."/>
            <person name="Broders K.D."/>
        </authorList>
    </citation>
    <scope>NUCLEOTIDE SEQUENCE</scope>
    <source>
        <strain evidence="4">CCC 1102</strain>
    </source>
</reference>
<feature type="repeat" description="WD" evidence="3">
    <location>
        <begin position="328"/>
        <end position="364"/>
    </location>
</feature>
<evidence type="ECO:0000313" key="5">
    <source>
        <dbReference type="Proteomes" id="UP000784919"/>
    </source>
</evidence>
<name>A0A9P7MW38_9HYPO</name>
<keyword evidence="2" id="KW-0677">Repeat</keyword>
<dbReference type="AlphaFoldDB" id="A0A9P7MW38"/>
<dbReference type="OrthoDB" id="17410at2759"/>
<organism evidence="4 5">
    <name type="scientific">Claviceps arundinis</name>
    <dbReference type="NCBI Taxonomy" id="1623583"/>
    <lineage>
        <taxon>Eukaryota</taxon>
        <taxon>Fungi</taxon>
        <taxon>Dikarya</taxon>
        <taxon>Ascomycota</taxon>
        <taxon>Pezizomycotina</taxon>
        <taxon>Sordariomycetes</taxon>
        <taxon>Hypocreomycetidae</taxon>
        <taxon>Hypocreales</taxon>
        <taxon>Clavicipitaceae</taxon>
        <taxon>Claviceps</taxon>
    </lineage>
</organism>
<dbReference type="PANTHER" id="PTHR44156">
    <property type="entry name" value="SUPERNUMERARY LIMBS, ISOFORM B-RELATED"/>
    <property type="match status" value="1"/>
</dbReference>
<evidence type="ECO:0000256" key="1">
    <source>
        <dbReference type="ARBA" id="ARBA00022574"/>
    </source>
</evidence>
<comment type="caution">
    <text evidence="4">The sequence shown here is derived from an EMBL/GenBank/DDBJ whole genome shotgun (WGS) entry which is preliminary data.</text>
</comment>
<dbReference type="InterPro" id="IPR020472">
    <property type="entry name" value="WD40_PAC1"/>
</dbReference>
<dbReference type="InterPro" id="IPR015943">
    <property type="entry name" value="WD40/YVTN_repeat-like_dom_sf"/>
</dbReference>
<dbReference type="PROSITE" id="PS50294">
    <property type="entry name" value="WD_REPEATS_REGION"/>
    <property type="match status" value="5"/>
</dbReference>
<dbReference type="EMBL" id="SRPS01000064">
    <property type="protein sequence ID" value="KAG5971040.1"/>
    <property type="molecule type" value="Genomic_DNA"/>
</dbReference>
<feature type="repeat" description="WD" evidence="3">
    <location>
        <begin position="146"/>
        <end position="187"/>
    </location>
</feature>
<evidence type="ECO:0000256" key="3">
    <source>
        <dbReference type="PROSITE-ProRule" id="PRU00221"/>
    </source>
</evidence>
<dbReference type="PROSITE" id="PS50082">
    <property type="entry name" value="WD_REPEATS_2"/>
    <property type="match status" value="6"/>
</dbReference>
<dbReference type="InterPro" id="IPR019775">
    <property type="entry name" value="WD40_repeat_CS"/>
</dbReference>
<evidence type="ECO:0000313" key="4">
    <source>
        <dbReference type="EMBL" id="KAG5971040.1"/>
    </source>
</evidence>
<dbReference type="Gene3D" id="2.130.10.10">
    <property type="entry name" value="YVTN repeat-like/Quinoprotein amine dehydrogenase"/>
    <property type="match status" value="1"/>
</dbReference>
<protein>
    <recommendedName>
        <fullName evidence="6">WD40 repeat-like protein</fullName>
    </recommendedName>
</protein>
<feature type="repeat" description="WD" evidence="3">
    <location>
        <begin position="111"/>
        <end position="145"/>
    </location>
</feature>
<dbReference type="InterPro" id="IPR001680">
    <property type="entry name" value="WD40_rpt"/>
</dbReference>
<dbReference type="PRINTS" id="PR00320">
    <property type="entry name" value="GPROTEINBRPT"/>
</dbReference>
<dbReference type="CDD" id="cd00200">
    <property type="entry name" value="WD40"/>
    <property type="match status" value="1"/>
</dbReference>
<feature type="repeat" description="WD" evidence="3">
    <location>
        <begin position="286"/>
        <end position="327"/>
    </location>
</feature>
<dbReference type="Pfam" id="PF00400">
    <property type="entry name" value="WD40"/>
    <property type="match status" value="7"/>
</dbReference>
<dbReference type="Proteomes" id="UP000784919">
    <property type="component" value="Unassembled WGS sequence"/>
</dbReference>
<feature type="repeat" description="WD" evidence="3">
    <location>
        <begin position="187"/>
        <end position="228"/>
    </location>
</feature>
<dbReference type="InterPro" id="IPR036322">
    <property type="entry name" value="WD40_repeat_dom_sf"/>
</dbReference>
<gene>
    <name evidence="4" type="ORF">E4U56_007120</name>
</gene>
<evidence type="ECO:0008006" key="6">
    <source>
        <dbReference type="Google" id="ProtNLM"/>
    </source>
</evidence>
<dbReference type="InterPro" id="IPR053299">
    <property type="entry name" value="ASTRA_WD_repeat"/>
</dbReference>
<sequence>MDDKKTDWHAILAPEERGDLQWHRNHMKVRDEWSAYFNPDVKRVLDVDLVRTLDHDNIVCCVRFSPDGKYIATGSNRSAQIFDAQDGRKVCMFEIQCDGDDAQDKSALLFVRSLCFSPDGRYLVTGSQDKLVRIWDIATQTIRHTLSGHEQDVICLDFARDGRFIASGGEDKTVRIWDVEKGSHALTHTMKDAVLCVAISPDSQYVAAGCLDHNVYVFDVHSGILVEEIGGRFGGHGNGIFSVAFSPDGKNLISGSMDRTVRMWELSPPQDGQSEALKGGKFVKMFVGHGDSVLSVTYTPDAEWILSGSRDRGVQLWDPNTGKFQFEIQGHMNSVLSVAVSPKGFHFVTGCGDGKARIWSYQPF</sequence>
<dbReference type="SUPFAM" id="SSF50978">
    <property type="entry name" value="WD40 repeat-like"/>
    <property type="match status" value="1"/>
</dbReference>
<dbReference type="PROSITE" id="PS00678">
    <property type="entry name" value="WD_REPEATS_1"/>
    <property type="match status" value="3"/>
</dbReference>
<dbReference type="SMART" id="SM00320">
    <property type="entry name" value="WD40"/>
    <property type="match status" value="7"/>
</dbReference>
<proteinExistence type="predicted"/>
<accession>A0A9P7MW38</accession>
<keyword evidence="1 3" id="KW-0853">WD repeat</keyword>